<accession>A0A9X1KY16</accession>
<dbReference type="GO" id="GO:0006308">
    <property type="term" value="P:DNA catabolic process"/>
    <property type="evidence" value="ECO:0007669"/>
    <property type="project" value="UniProtKB-UniRule"/>
</dbReference>
<keyword evidence="3 5" id="KW-0378">Hydrolase</keyword>
<dbReference type="EC" id="3.1.11.6" evidence="5"/>
<dbReference type="NCBIfam" id="TIGR00237">
    <property type="entry name" value="xseA"/>
    <property type="match status" value="1"/>
</dbReference>
<comment type="similarity">
    <text evidence="5">Belongs to the XseA family.</text>
</comment>
<evidence type="ECO:0000313" key="11">
    <source>
        <dbReference type="Proteomes" id="UP001139409"/>
    </source>
</evidence>
<gene>
    <name evidence="8" type="primary">xseA</name>
    <name evidence="8" type="ORF">LDX50_07840</name>
    <name evidence="9" type="ORF">LDX50_13810</name>
    <name evidence="10" type="ORF">LDX50_19530</name>
</gene>
<dbReference type="RefSeq" id="WP_225697890.1">
    <property type="nucleotide sequence ID" value="NZ_JAIXNE010000002.1"/>
</dbReference>
<dbReference type="GO" id="GO:0008855">
    <property type="term" value="F:exodeoxyribonuclease VII activity"/>
    <property type="evidence" value="ECO:0007669"/>
    <property type="project" value="UniProtKB-UniRule"/>
</dbReference>
<dbReference type="PANTHER" id="PTHR30008">
    <property type="entry name" value="EXODEOXYRIBONUCLEASE 7 LARGE SUBUNIT"/>
    <property type="match status" value="1"/>
</dbReference>
<dbReference type="InterPro" id="IPR025824">
    <property type="entry name" value="OB-fold_nuc-bd_dom"/>
</dbReference>
<evidence type="ECO:0000313" key="8">
    <source>
        <dbReference type="EMBL" id="MCA6074777.1"/>
    </source>
</evidence>
<dbReference type="GO" id="GO:0005737">
    <property type="term" value="C:cytoplasm"/>
    <property type="evidence" value="ECO:0007669"/>
    <property type="project" value="UniProtKB-SubCell"/>
</dbReference>
<proteinExistence type="inferred from homology"/>
<dbReference type="InterPro" id="IPR020579">
    <property type="entry name" value="Exonuc_VII_lsu_C"/>
</dbReference>
<evidence type="ECO:0000313" key="10">
    <source>
        <dbReference type="EMBL" id="MCA6077082.1"/>
    </source>
</evidence>
<dbReference type="Pfam" id="PF02601">
    <property type="entry name" value="Exonuc_VII_L"/>
    <property type="match status" value="1"/>
</dbReference>
<keyword evidence="4 5" id="KW-0269">Exonuclease</keyword>
<evidence type="ECO:0000256" key="2">
    <source>
        <dbReference type="ARBA" id="ARBA00022722"/>
    </source>
</evidence>
<comment type="catalytic activity">
    <reaction evidence="5">
        <text>Exonucleolytic cleavage in either 5'- to 3'- or 3'- to 5'-direction to yield nucleoside 5'-phosphates.</text>
        <dbReference type="EC" id="3.1.11.6"/>
    </reaction>
</comment>
<keyword evidence="2 5" id="KW-0540">Nuclease</keyword>
<evidence type="ECO:0000256" key="5">
    <source>
        <dbReference type="RuleBase" id="RU004355"/>
    </source>
</evidence>
<sequence length="414" mass="47195">MEHLRLLELNQLIRSTLDNNLEPSYWVVAEVAELRLNQKGHCYLDLIEKEDDRLVARIRATIWAYTFRGLSAWFESITGKPLQNGMTVLCNVSVEYHELYGMSLNIREIDPRFTLGERARKRQEIIERLTREGVVDMNKSVALPVAPLRIAVISSPTAAGFGDFSDQLKNNLYGYAFRTRLFKAVMQGDEAPPSIIDALNRIHNSINSFDVVVIIRGGGAQVDLDCFDTYDLANHVAQFPLPVLTGIGHERDETILDLVAHTRLKTPTAVAEFLIGGVRSYEERMINHFETIAYHAQQRLKYENQRLKNLEYRLKSGVRKVTSQQDLLLEKRSGQLKAAARKFLSMKMERLRIASKSLELVHPDNILKRGYTLTTLNGKSIHQVELKEGDTITTYTINKKINSQITTINNNKNE</sequence>
<feature type="domain" description="OB-fold nucleic acid binding" evidence="7">
    <location>
        <begin position="6"/>
        <end position="110"/>
    </location>
</feature>
<keyword evidence="11" id="KW-1185">Reference proteome</keyword>
<evidence type="ECO:0000256" key="3">
    <source>
        <dbReference type="ARBA" id="ARBA00022801"/>
    </source>
</evidence>
<reference evidence="8" key="1">
    <citation type="submission" date="2021-09" db="EMBL/GenBank/DDBJ databases">
        <title>Fulvivirga sp. isolated from coastal sediment.</title>
        <authorList>
            <person name="Yu H."/>
        </authorList>
    </citation>
    <scope>NUCLEOTIDE SEQUENCE</scope>
    <source>
        <strain evidence="8">1062</strain>
    </source>
</reference>
<evidence type="ECO:0000259" key="7">
    <source>
        <dbReference type="Pfam" id="PF13742"/>
    </source>
</evidence>
<evidence type="ECO:0000313" key="9">
    <source>
        <dbReference type="EMBL" id="MCA6075954.1"/>
    </source>
</evidence>
<keyword evidence="1" id="KW-0963">Cytoplasm</keyword>
<dbReference type="GO" id="GO:0003676">
    <property type="term" value="F:nucleic acid binding"/>
    <property type="evidence" value="ECO:0007669"/>
    <property type="project" value="InterPro"/>
</dbReference>
<dbReference type="EMBL" id="JAIXNE010000002">
    <property type="protein sequence ID" value="MCA6074777.1"/>
    <property type="molecule type" value="Genomic_DNA"/>
</dbReference>
<dbReference type="EMBL" id="JAIXNE010000003">
    <property type="protein sequence ID" value="MCA6075954.1"/>
    <property type="molecule type" value="Genomic_DNA"/>
</dbReference>
<dbReference type="PANTHER" id="PTHR30008:SF0">
    <property type="entry name" value="EXODEOXYRIBONUCLEASE 7 LARGE SUBUNIT"/>
    <property type="match status" value="1"/>
</dbReference>
<name>A0A9X1KY16_9BACT</name>
<evidence type="ECO:0000259" key="6">
    <source>
        <dbReference type="Pfam" id="PF02601"/>
    </source>
</evidence>
<feature type="domain" description="Exonuclease VII large subunit C-terminal" evidence="6">
    <location>
        <begin position="136"/>
        <end position="326"/>
    </location>
</feature>
<organism evidence="8 11">
    <name type="scientific">Fulvivirga sedimenti</name>
    <dbReference type="NCBI Taxonomy" id="2879465"/>
    <lineage>
        <taxon>Bacteria</taxon>
        <taxon>Pseudomonadati</taxon>
        <taxon>Bacteroidota</taxon>
        <taxon>Cytophagia</taxon>
        <taxon>Cytophagales</taxon>
        <taxon>Fulvivirgaceae</taxon>
        <taxon>Fulvivirga</taxon>
    </lineage>
</organism>
<dbReference type="EMBL" id="JAIXNE010000004">
    <property type="protein sequence ID" value="MCA6077082.1"/>
    <property type="molecule type" value="Genomic_DNA"/>
</dbReference>
<evidence type="ECO:0000256" key="4">
    <source>
        <dbReference type="ARBA" id="ARBA00022839"/>
    </source>
</evidence>
<dbReference type="AlphaFoldDB" id="A0A9X1KY16"/>
<dbReference type="GO" id="GO:0009318">
    <property type="term" value="C:exodeoxyribonuclease VII complex"/>
    <property type="evidence" value="ECO:0007669"/>
    <property type="project" value="UniProtKB-UniRule"/>
</dbReference>
<dbReference type="InterPro" id="IPR003753">
    <property type="entry name" value="Exonuc_VII_L"/>
</dbReference>
<comment type="caution">
    <text evidence="8">The sequence shown here is derived from an EMBL/GenBank/DDBJ whole genome shotgun (WGS) entry which is preliminary data.</text>
</comment>
<dbReference type="Pfam" id="PF13742">
    <property type="entry name" value="tRNA_anti_2"/>
    <property type="match status" value="1"/>
</dbReference>
<comment type="subcellular location">
    <subcellularLocation>
        <location evidence="5">Cytoplasm</location>
    </subcellularLocation>
</comment>
<dbReference type="CDD" id="cd04489">
    <property type="entry name" value="ExoVII_LU_OBF"/>
    <property type="match status" value="1"/>
</dbReference>
<dbReference type="Proteomes" id="UP001139409">
    <property type="component" value="Unassembled WGS sequence"/>
</dbReference>
<protein>
    <recommendedName>
        <fullName evidence="5">Exodeoxyribonuclease 7 large subunit</fullName>
        <ecNumber evidence="5">3.1.11.6</ecNumber>
    </recommendedName>
</protein>
<evidence type="ECO:0000256" key="1">
    <source>
        <dbReference type="ARBA" id="ARBA00022490"/>
    </source>
</evidence>